<keyword evidence="1" id="KW-0547">Nucleotide-binding</keyword>
<dbReference type="Gene3D" id="3.40.50.300">
    <property type="entry name" value="P-loop containing nucleotide triphosphate hydrolases"/>
    <property type="match status" value="1"/>
</dbReference>
<accession>A0ABP0WNC4</accession>
<evidence type="ECO:0000313" key="3">
    <source>
        <dbReference type="EMBL" id="CAK9268370.1"/>
    </source>
</evidence>
<reference evidence="3 4" key="1">
    <citation type="submission" date="2024-02" db="EMBL/GenBank/DDBJ databases">
        <authorList>
            <consortium name="ELIXIR-Norway"/>
            <consortium name="Elixir Norway"/>
        </authorList>
    </citation>
    <scope>NUCLEOTIDE SEQUENCE [LARGE SCALE GENOMIC DNA]</scope>
</reference>
<dbReference type="PANTHER" id="PTHR45782:SF5">
    <property type="entry name" value="DAR GTPASE 3, CHLOROPLASTIC"/>
    <property type="match status" value="1"/>
</dbReference>
<dbReference type="PANTHER" id="PTHR45782">
    <property type="entry name" value="MITOCHONDRIAL RIBOSOME-ASSOCIATED GTPASE 1"/>
    <property type="match status" value="1"/>
</dbReference>
<dbReference type="Proteomes" id="UP001497444">
    <property type="component" value="Chromosome 2"/>
</dbReference>
<dbReference type="InterPro" id="IPR027417">
    <property type="entry name" value="P-loop_NTPase"/>
</dbReference>
<evidence type="ECO:0000256" key="1">
    <source>
        <dbReference type="ARBA" id="ARBA00022741"/>
    </source>
</evidence>
<protein>
    <submittedName>
        <fullName evidence="3">Uncharacterized protein</fullName>
    </submittedName>
</protein>
<name>A0ABP0WNC4_9BRYO</name>
<evidence type="ECO:0000313" key="4">
    <source>
        <dbReference type="Proteomes" id="UP001497444"/>
    </source>
</evidence>
<proteinExistence type="predicted"/>
<sequence length="98" mass="11146">MAALLDTPEATRSGTIYGSDIVYFMRSARLVQWYLGHIAKAKRLLKEQLKLMDVVIKVQDALIPIAITHPEIDTWIGDMMRILVLNWEDMISSSDKNA</sequence>
<keyword evidence="4" id="KW-1185">Reference proteome</keyword>
<gene>
    <name evidence="3" type="ORF">CSSPJE1EN1_LOCUS13848</name>
</gene>
<dbReference type="EMBL" id="OZ020097">
    <property type="protein sequence ID" value="CAK9268370.1"/>
    <property type="molecule type" value="Genomic_DNA"/>
</dbReference>
<organism evidence="3 4">
    <name type="scientific">Sphagnum jensenii</name>
    <dbReference type="NCBI Taxonomy" id="128206"/>
    <lineage>
        <taxon>Eukaryota</taxon>
        <taxon>Viridiplantae</taxon>
        <taxon>Streptophyta</taxon>
        <taxon>Embryophyta</taxon>
        <taxon>Bryophyta</taxon>
        <taxon>Sphagnophytina</taxon>
        <taxon>Sphagnopsida</taxon>
        <taxon>Sphagnales</taxon>
        <taxon>Sphagnaceae</taxon>
        <taxon>Sphagnum</taxon>
    </lineage>
</organism>
<evidence type="ECO:0000256" key="2">
    <source>
        <dbReference type="ARBA" id="ARBA00023134"/>
    </source>
</evidence>
<keyword evidence="2" id="KW-0342">GTP-binding</keyword>